<dbReference type="PROSITE" id="PS51186">
    <property type="entry name" value="GNAT"/>
    <property type="match status" value="1"/>
</dbReference>
<dbReference type="RefSeq" id="WP_344310184.1">
    <property type="nucleotide sequence ID" value="NZ_BAAANO010000025.1"/>
</dbReference>
<dbReference type="SUPFAM" id="SSF55718">
    <property type="entry name" value="SCP-like"/>
    <property type="match status" value="1"/>
</dbReference>
<dbReference type="SUPFAM" id="SSF55729">
    <property type="entry name" value="Acyl-CoA N-acyltransferases (Nat)"/>
    <property type="match status" value="1"/>
</dbReference>
<dbReference type="InterPro" id="IPR036527">
    <property type="entry name" value="SCP2_sterol-bd_dom_sf"/>
</dbReference>
<accession>A0ABN2TKC0</accession>
<feature type="binding site" evidence="4">
    <location>
        <begin position="111"/>
        <end position="116"/>
    </location>
    <ligand>
        <name>acetyl-CoA</name>
        <dbReference type="ChEBI" id="CHEBI:57288"/>
    </ligand>
</feature>
<feature type="binding site" evidence="4">
    <location>
        <begin position="139"/>
        <end position="140"/>
    </location>
    <ligand>
        <name>acetyl-CoA</name>
        <dbReference type="ChEBI" id="CHEBI:57288"/>
    </ligand>
</feature>
<feature type="domain" description="N-acetyltransferase" evidence="5">
    <location>
        <begin position="35"/>
        <end position="173"/>
    </location>
</feature>
<comment type="similarity">
    <text evidence="1 4">Belongs to the acetyltransferase Eis family.</text>
</comment>
<evidence type="ECO:0000256" key="1">
    <source>
        <dbReference type="ARBA" id="ARBA00009213"/>
    </source>
</evidence>
<comment type="caution">
    <text evidence="6">The sequence shown here is derived from an EMBL/GenBank/DDBJ whole genome shotgun (WGS) entry which is preliminary data.</text>
</comment>
<dbReference type="InterPro" id="IPR000182">
    <property type="entry name" value="GNAT_dom"/>
</dbReference>
<dbReference type="Gene3D" id="3.30.1050.10">
    <property type="entry name" value="SCP2 sterol-binding domain"/>
    <property type="match status" value="1"/>
</dbReference>
<protein>
    <submittedName>
        <fullName evidence="6">GNAT family N-acetyltransferase</fullName>
    </submittedName>
</protein>
<dbReference type="Pfam" id="PF17668">
    <property type="entry name" value="Acetyltransf_17"/>
    <property type="match status" value="1"/>
</dbReference>
<evidence type="ECO:0000313" key="7">
    <source>
        <dbReference type="Proteomes" id="UP001500755"/>
    </source>
</evidence>
<dbReference type="EMBL" id="BAAANO010000025">
    <property type="protein sequence ID" value="GAA2012506.1"/>
    <property type="molecule type" value="Genomic_DNA"/>
</dbReference>
<keyword evidence="3 4" id="KW-0012">Acyltransferase</keyword>
<dbReference type="NCBIfam" id="NF002367">
    <property type="entry name" value="PRK01346.1-4"/>
    <property type="match status" value="1"/>
</dbReference>
<evidence type="ECO:0000259" key="5">
    <source>
        <dbReference type="PROSITE" id="PS51186"/>
    </source>
</evidence>
<dbReference type="InterPro" id="IPR041380">
    <property type="entry name" value="Acetyltransf_17"/>
</dbReference>
<dbReference type="Pfam" id="PF13530">
    <property type="entry name" value="SCP2_2"/>
    <property type="match status" value="1"/>
</dbReference>
<feature type="active site" description="Proton acceptor; via carboxylate" evidence="4">
    <location>
        <position position="430"/>
    </location>
</feature>
<organism evidence="6 7">
    <name type="scientific">Brevibacterium samyangense</name>
    <dbReference type="NCBI Taxonomy" id="366888"/>
    <lineage>
        <taxon>Bacteria</taxon>
        <taxon>Bacillati</taxon>
        <taxon>Actinomycetota</taxon>
        <taxon>Actinomycetes</taxon>
        <taxon>Micrococcales</taxon>
        <taxon>Brevibacteriaceae</taxon>
        <taxon>Brevibacterium</taxon>
    </lineage>
</organism>
<feature type="active site" description="Proton donor" evidence="4">
    <location>
        <position position="144"/>
    </location>
</feature>
<dbReference type="Gene3D" id="3.40.630.30">
    <property type="match status" value="2"/>
</dbReference>
<dbReference type="InterPro" id="IPR016181">
    <property type="entry name" value="Acyl_CoA_acyltransferase"/>
</dbReference>
<dbReference type="Proteomes" id="UP001500755">
    <property type="component" value="Unassembled WGS sequence"/>
</dbReference>
<dbReference type="InterPro" id="IPR022902">
    <property type="entry name" value="NAcTrfase_Eis"/>
</dbReference>
<comment type="subunit">
    <text evidence="4">Homohexamer; trimer of dimers.</text>
</comment>
<evidence type="ECO:0000256" key="4">
    <source>
        <dbReference type="HAMAP-Rule" id="MF_01812"/>
    </source>
</evidence>
<gene>
    <name evidence="6" type="ORF">GCM10009755_25030</name>
</gene>
<dbReference type="PANTHER" id="PTHR37817:SF1">
    <property type="entry name" value="N-ACETYLTRANSFERASE EIS"/>
    <property type="match status" value="1"/>
</dbReference>
<proteinExistence type="inferred from homology"/>
<keyword evidence="2 4" id="KW-0808">Transferase</keyword>
<evidence type="ECO:0000256" key="2">
    <source>
        <dbReference type="ARBA" id="ARBA00022679"/>
    </source>
</evidence>
<evidence type="ECO:0000256" key="3">
    <source>
        <dbReference type="ARBA" id="ARBA00023315"/>
    </source>
</evidence>
<dbReference type="PANTHER" id="PTHR37817">
    <property type="entry name" value="N-ACETYLTRANSFERASE EIS"/>
    <property type="match status" value="1"/>
</dbReference>
<dbReference type="InterPro" id="IPR025559">
    <property type="entry name" value="Eis_dom"/>
</dbReference>
<dbReference type="HAMAP" id="MF_01812">
    <property type="entry name" value="Eis"/>
    <property type="match status" value="1"/>
</dbReference>
<dbReference type="InterPro" id="IPR051554">
    <property type="entry name" value="Acetyltransferase_Eis"/>
</dbReference>
<dbReference type="Pfam" id="PF13527">
    <property type="entry name" value="Acetyltransf_9"/>
    <property type="match status" value="1"/>
</dbReference>
<sequence>MTEYRFETFDLGVLEDGSPDTHTANYLQAVQLGFNAGRPTDEDLRNRVARARKDGRIATAVYVDDAPAHALDTDIPVATFTHFTKRMHVGGGRLLPAHLITWVTVRPTHRRRGLLRSMMTANLQHAKDEGFPLAALTATEGGIYTRFGFGAGEFYKSIEVDTSPGFRMAVEPDRRVELCSASQLETLEPEIFSKFLLQVPGAIERQEVYTQIASGNLDFATGKEDRKVRAALHYDEDGAVDGFVAYRTPRGEDLPGVVEVVDLVALSDAAYSALWAFLASIDLTSKVTFGHAAAESPLPWLLDDRRRVRTVEEKDGLWIRILDVVAALEARPWYIPGDLVLRVEDPLEHTTGTYRLRADGSGSGRVEPLTDSAGADLVLGVSQLGSMYLGGVDPVVLARAGRITELTSGTAKKARAMFGLERLPHSPNGF</sequence>
<evidence type="ECO:0000313" key="6">
    <source>
        <dbReference type="EMBL" id="GAA2012506.1"/>
    </source>
</evidence>
<feature type="binding site" evidence="4">
    <location>
        <begin position="103"/>
        <end position="105"/>
    </location>
    <ligand>
        <name>acetyl-CoA</name>
        <dbReference type="ChEBI" id="CHEBI:57288"/>
    </ligand>
</feature>
<reference evidence="6 7" key="1">
    <citation type="journal article" date="2019" name="Int. J. Syst. Evol. Microbiol.">
        <title>The Global Catalogue of Microorganisms (GCM) 10K type strain sequencing project: providing services to taxonomists for standard genome sequencing and annotation.</title>
        <authorList>
            <consortium name="The Broad Institute Genomics Platform"/>
            <consortium name="The Broad Institute Genome Sequencing Center for Infectious Disease"/>
            <person name="Wu L."/>
            <person name="Ma J."/>
        </authorList>
    </citation>
    <scope>NUCLEOTIDE SEQUENCE [LARGE SCALE GENOMIC DNA]</scope>
    <source>
        <strain evidence="6 7">JCM 14546</strain>
    </source>
</reference>
<keyword evidence="7" id="KW-1185">Reference proteome</keyword>
<name>A0ABN2TKC0_9MICO</name>